<comment type="subunit">
    <text evidence="5">Heterooligomer composed of large and small subunits.</text>
</comment>
<dbReference type="STRING" id="1799789.AX660_02285"/>
<dbReference type="AlphaFoldDB" id="A0A148KKV0"/>
<protein>
    <recommendedName>
        <fullName evidence="5">Exodeoxyribonuclease 7 large subunit</fullName>
        <ecNumber evidence="5">3.1.11.6</ecNumber>
    </recommendedName>
    <alternativeName>
        <fullName evidence="5">Exodeoxyribonuclease VII large subunit</fullName>
        <shortName evidence="5">Exonuclease VII large subunit</shortName>
    </alternativeName>
</protein>
<dbReference type="PANTHER" id="PTHR30008:SF0">
    <property type="entry name" value="EXODEOXYRIBONUCLEASE 7 LARGE SUBUNIT"/>
    <property type="match status" value="1"/>
</dbReference>
<dbReference type="Pfam" id="PF02601">
    <property type="entry name" value="Exonuc_VII_L"/>
    <property type="match status" value="1"/>
</dbReference>
<keyword evidence="1 5" id="KW-0963">Cytoplasm</keyword>
<keyword evidence="3 5" id="KW-0378">Hydrolase</keyword>
<evidence type="ECO:0000256" key="4">
    <source>
        <dbReference type="ARBA" id="ARBA00022839"/>
    </source>
</evidence>
<dbReference type="InterPro" id="IPR020579">
    <property type="entry name" value="Exonuc_VII_lsu_C"/>
</dbReference>
<comment type="catalytic activity">
    <reaction evidence="5 6">
        <text>Exonucleolytic cleavage in either 5'- to 3'- or 3'- to 5'-direction to yield nucleoside 5'-phosphates.</text>
        <dbReference type="EC" id="3.1.11.6"/>
    </reaction>
</comment>
<evidence type="ECO:0000313" key="9">
    <source>
        <dbReference type="EMBL" id="KXI26952.1"/>
    </source>
</evidence>
<dbReference type="HAMAP" id="MF_00378">
    <property type="entry name" value="Exonuc_7_L"/>
    <property type="match status" value="1"/>
</dbReference>
<dbReference type="InterPro" id="IPR025824">
    <property type="entry name" value="OB-fold_nuc-bd_dom"/>
</dbReference>
<keyword evidence="2 5" id="KW-0540">Nuclease</keyword>
<comment type="function">
    <text evidence="5">Bidirectionally degrades single-stranded DNA into large acid-insoluble oligonucleotides, which are then degraded further into small acid-soluble oligonucleotides.</text>
</comment>
<dbReference type="Pfam" id="PF13742">
    <property type="entry name" value="tRNA_anti_2"/>
    <property type="match status" value="1"/>
</dbReference>
<name>A0A148KKV0_9ALTE</name>
<feature type="domain" description="Exonuclease VII large subunit C-terminal" evidence="7">
    <location>
        <begin position="128"/>
        <end position="441"/>
    </location>
</feature>
<evidence type="ECO:0000256" key="2">
    <source>
        <dbReference type="ARBA" id="ARBA00022722"/>
    </source>
</evidence>
<dbReference type="PANTHER" id="PTHR30008">
    <property type="entry name" value="EXODEOXYRIBONUCLEASE 7 LARGE SUBUNIT"/>
    <property type="match status" value="1"/>
</dbReference>
<comment type="caution">
    <text evidence="9">The sequence shown here is derived from an EMBL/GenBank/DDBJ whole genome shotgun (WGS) entry which is preliminary data.</text>
</comment>
<dbReference type="NCBIfam" id="TIGR00237">
    <property type="entry name" value="xseA"/>
    <property type="match status" value="1"/>
</dbReference>
<evidence type="ECO:0000259" key="7">
    <source>
        <dbReference type="Pfam" id="PF02601"/>
    </source>
</evidence>
<feature type="domain" description="OB-fold nucleic acid binding" evidence="8">
    <location>
        <begin position="12"/>
        <end position="104"/>
    </location>
</feature>
<dbReference type="CDD" id="cd04489">
    <property type="entry name" value="ExoVII_LU_OBF"/>
    <property type="match status" value="1"/>
</dbReference>
<dbReference type="InterPro" id="IPR003753">
    <property type="entry name" value="Exonuc_VII_L"/>
</dbReference>
<dbReference type="GO" id="GO:0005737">
    <property type="term" value="C:cytoplasm"/>
    <property type="evidence" value="ECO:0007669"/>
    <property type="project" value="UniProtKB-SubCell"/>
</dbReference>
<proteinExistence type="inferred from homology"/>
<sequence length="458" mass="51110">MFSQPSASRNILTVSKLNRLAKSVLEAEIGQVWLTAEISNFVAASSGHWYFTLKDERAQIKAAMFKGANQRVKQKPKEGDKILVRANISLYEPRGDYQLIVEFMEPEGEGQLKQQFEQLKIKLAAEGLFAHEHKKALPEAVLKVGVITSATGAALHDILTVLKRRNPAIEVVIYPTQVQGDAAVAQICQAISVANQRDEVQVLIVGRGGGSLEDLWCFNHENVARAIFASNLPIISAVGHEVDVSIADFVADLRAPTPSAAAELVSRDQGSLNLAVHNLRERLNKLIRVQLNELTYQQQFLQQSLQRNHPQKQLEQQYQYVDQLSQRLEKNLLNKLKQEQNQHNNLQNRLAQHNPAKLLERQTKVVSELQSRLSHSWQQVFSRKQQVLANASHLLNTVSPLSTLARGYSISFKQGEIVRSVKQVTAGDNLDLRLADGEVSATINSVKNKQTSALNNKV</sequence>
<dbReference type="EMBL" id="LSNE01000018">
    <property type="protein sequence ID" value="KXI26952.1"/>
    <property type="molecule type" value="Genomic_DNA"/>
</dbReference>
<evidence type="ECO:0000256" key="1">
    <source>
        <dbReference type="ARBA" id="ARBA00022490"/>
    </source>
</evidence>
<comment type="similarity">
    <text evidence="5 6">Belongs to the XseA family.</text>
</comment>
<keyword evidence="10" id="KW-1185">Reference proteome</keyword>
<accession>A0A148KKV0</accession>
<dbReference type="GO" id="GO:0008855">
    <property type="term" value="F:exodeoxyribonuclease VII activity"/>
    <property type="evidence" value="ECO:0007669"/>
    <property type="project" value="UniProtKB-UniRule"/>
</dbReference>
<dbReference type="EC" id="3.1.11.6" evidence="5"/>
<dbReference type="OrthoDB" id="9802795at2"/>
<evidence type="ECO:0000259" key="8">
    <source>
        <dbReference type="Pfam" id="PF13742"/>
    </source>
</evidence>
<dbReference type="RefSeq" id="WP_068381870.1">
    <property type="nucleotide sequence ID" value="NZ_LSNE01000018.1"/>
</dbReference>
<comment type="subcellular location">
    <subcellularLocation>
        <location evidence="5 6">Cytoplasm</location>
    </subcellularLocation>
</comment>
<dbReference type="GO" id="GO:0009318">
    <property type="term" value="C:exodeoxyribonuclease VII complex"/>
    <property type="evidence" value="ECO:0007669"/>
    <property type="project" value="UniProtKB-UniRule"/>
</dbReference>
<dbReference type="GO" id="GO:0003676">
    <property type="term" value="F:nucleic acid binding"/>
    <property type="evidence" value="ECO:0007669"/>
    <property type="project" value="InterPro"/>
</dbReference>
<evidence type="ECO:0000256" key="3">
    <source>
        <dbReference type="ARBA" id="ARBA00022801"/>
    </source>
</evidence>
<dbReference type="Proteomes" id="UP000070299">
    <property type="component" value="Unassembled WGS sequence"/>
</dbReference>
<reference evidence="10" key="1">
    <citation type="submission" date="2016-02" db="EMBL/GenBank/DDBJ databases">
        <authorList>
            <person name="Schultz-Johansen M."/>
            <person name="Glaring M.A."/>
            <person name="Bech P.K."/>
            <person name="Stougaard P."/>
        </authorList>
    </citation>
    <scope>NUCLEOTIDE SEQUENCE [LARGE SCALE GENOMIC DNA]</scope>
    <source>
        <strain evidence="10">S66</strain>
    </source>
</reference>
<gene>
    <name evidence="5 9" type="primary">xseA</name>
    <name evidence="9" type="ORF">AX660_02285</name>
</gene>
<dbReference type="GO" id="GO:0006308">
    <property type="term" value="P:DNA catabolic process"/>
    <property type="evidence" value="ECO:0007669"/>
    <property type="project" value="UniProtKB-UniRule"/>
</dbReference>
<evidence type="ECO:0000256" key="6">
    <source>
        <dbReference type="RuleBase" id="RU004355"/>
    </source>
</evidence>
<keyword evidence="4 5" id="KW-0269">Exonuclease</keyword>
<evidence type="ECO:0000256" key="5">
    <source>
        <dbReference type="HAMAP-Rule" id="MF_00378"/>
    </source>
</evidence>
<evidence type="ECO:0000313" key="10">
    <source>
        <dbReference type="Proteomes" id="UP000070299"/>
    </source>
</evidence>
<organism evidence="9 10">
    <name type="scientific">Paraglaciecola hydrolytica</name>
    <dbReference type="NCBI Taxonomy" id="1799789"/>
    <lineage>
        <taxon>Bacteria</taxon>
        <taxon>Pseudomonadati</taxon>
        <taxon>Pseudomonadota</taxon>
        <taxon>Gammaproteobacteria</taxon>
        <taxon>Alteromonadales</taxon>
        <taxon>Alteromonadaceae</taxon>
        <taxon>Paraglaciecola</taxon>
    </lineage>
</organism>